<dbReference type="EMBL" id="BARU01020839">
    <property type="protein sequence ID" value="GAH53689.1"/>
    <property type="molecule type" value="Genomic_DNA"/>
</dbReference>
<evidence type="ECO:0000256" key="1">
    <source>
        <dbReference type="ARBA" id="ARBA00022679"/>
    </source>
</evidence>
<keyword evidence="2" id="KW-0548">Nucleotidyltransferase</keyword>
<dbReference type="InterPro" id="IPR043519">
    <property type="entry name" value="NT_sf"/>
</dbReference>
<protein>
    <recommendedName>
        <fullName evidence="3">DNA polymerase beta thumb domain-containing protein</fullName>
    </recommendedName>
</protein>
<organism evidence="4">
    <name type="scientific">marine sediment metagenome</name>
    <dbReference type="NCBI Taxonomy" id="412755"/>
    <lineage>
        <taxon>unclassified sequences</taxon>
        <taxon>metagenomes</taxon>
        <taxon>ecological metagenomes</taxon>
    </lineage>
</organism>
<reference evidence="4" key="1">
    <citation type="journal article" date="2014" name="Front. Microbiol.">
        <title>High frequency of phylogenetically diverse reductive dehalogenase-homologous genes in deep subseafloor sedimentary metagenomes.</title>
        <authorList>
            <person name="Kawai M."/>
            <person name="Futagami T."/>
            <person name="Toyoda A."/>
            <person name="Takaki Y."/>
            <person name="Nishi S."/>
            <person name="Hori S."/>
            <person name="Arai W."/>
            <person name="Tsubouchi T."/>
            <person name="Morono Y."/>
            <person name="Uchiyama I."/>
            <person name="Ito T."/>
            <person name="Fujiyama A."/>
            <person name="Inagaki F."/>
            <person name="Takami H."/>
        </authorList>
    </citation>
    <scope>NUCLEOTIDE SEQUENCE</scope>
    <source>
        <strain evidence="4">Expedition CK06-06</strain>
    </source>
</reference>
<feature type="non-terminal residue" evidence="4">
    <location>
        <position position="1"/>
    </location>
</feature>
<keyword evidence="1" id="KW-0808">Transferase</keyword>
<evidence type="ECO:0000313" key="4">
    <source>
        <dbReference type="EMBL" id="GAH53689.1"/>
    </source>
</evidence>
<dbReference type="Gene3D" id="3.30.210.10">
    <property type="entry name" value="DNA polymerase, thumb domain"/>
    <property type="match status" value="1"/>
</dbReference>
<dbReference type="AlphaFoldDB" id="X1HIN0"/>
<sequence>HCESGIGVDVFSTDEQCWPVALVVRTGGERTNKEIASRALERSMRFRAYGDGFDTPDGHLQCKSEEEVFKAVGLPYKEPWERG</sequence>
<comment type="caution">
    <text evidence="4">The sequence shown here is derived from an EMBL/GenBank/DDBJ whole genome shotgun (WGS) entry which is preliminary data.</text>
</comment>
<evidence type="ECO:0000259" key="3">
    <source>
        <dbReference type="Pfam" id="PF14791"/>
    </source>
</evidence>
<dbReference type="SUPFAM" id="SSF81301">
    <property type="entry name" value="Nucleotidyltransferase"/>
    <property type="match status" value="1"/>
</dbReference>
<gene>
    <name evidence="4" type="ORF">S03H2_34177</name>
</gene>
<dbReference type="Pfam" id="PF14791">
    <property type="entry name" value="DNA_pol_B_thumb"/>
    <property type="match status" value="1"/>
</dbReference>
<evidence type="ECO:0000256" key="2">
    <source>
        <dbReference type="ARBA" id="ARBA00022695"/>
    </source>
</evidence>
<accession>X1HIN0</accession>
<feature type="domain" description="DNA polymerase beta thumb" evidence="3">
    <location>
        <begin position="21"/>
        <end position="82"/>
    </location>
</feature>
<name>X1HIN0_9ZZZZ</name>
<dbReference type="GO" id="GO:0016779">
    <property type="term" value="F:nucleotidyltransferase activity"/>
    <property type="evidence" value="ECO:0007669"/>
    <property type="project" value="UniProtKB-KW"/>
</dbReference>
<proteinExistence type="predicted"/>
<dbReference type="InterPro" id="IPR037160">
    <property type="entry name" value="DNA_Pol_thumb_sf"/>
</dbReference>
<dbReference type="InterPro" id="IPR029398">
    <property type="entry name" value="PolB_thumb"/>
</dbReference>